<comment type="caution">
    <text evidence="1">The sequence shown here is derived from an EMBL/GenBank/DDBJ whole genome shotgun (WGS) entry which is preliminary data.</text>
</comment>
<protein>
    <submittedName>
        <fullName evidence="1">Uncharacterized protein</fullName>
    </submittedName>
</protein>
<reference evidence="1 2" key="1">
    <citation type="submission" date="2024-09" db="EMBL/GenBank/DDBJ databases">
        <authorList>
            <person name="Sun Q."/>
            <person name="Mori K."/>
        </authorList>
    </citation>
    <scope>NUCLEOTIDE SEQUENCE [LARGE SCALE GENOMIC DNA]</scope>
    <source>
        <strain evidence="1 2">KCTC 23076</strain>
    </source>
</reference>
<sequence length="150" mass="15974">MSAMAERRCALLLTTLHRRDRRRVLAELPRPAAARIRVLVRELESLPFDVADLAGEVLAAVPASTAVSAPVLTPDLDALLRASQQLAPVWFARVLGSTKSVDPRFVVAALDPAIASTVERELARMPALPPALADAVQAEARVLIGQEGAA</sequence>
<dbReference type="Proteomes" id="UP001589896">
    <property type="component" value="Unassembled WGS sequence"/>
</dbReference>
<proteinExistence type="predicted"/>
<organism evidence="1 2">
    <name type="scientific">Lysobacter korlensis</name>
    <dbReference type="NCBI Taxonomy" id="553636"/>
    <lineage>
        <taxon>Bacteria</taxon>
        <taxon>Pseudomonadati</taxon>
        <taxon>Pseudomonadota</taxon>
        <taxon>Gammaproteobacteria</taxon>
        <taxon>Lysobacterales</taxon>
        <taxon>Lysobacteraceae</taxon>
        <taxon>Lysobacter</taxon>
    </lineage>
</organism>
<dbReference type="RefSeq" id="WP_386667192.1">
    <property type="nucleotide sequence ID" value="NZ_JBHLTG010000001.1"/>
</dbReference>
<evidence type="ECO:0000313" key="1">
    <source>
        <dbReference type="EMBL" id="MFC0677985.1"/>
    </source>
</evidence>
<keyword evidence="2" id="KW-1185">Reference proteome</keyword>
<gene>
    <name evidence="1" type="ORF">ACFFGH_09040</name>
</gene>
<accession>A0ABV6RLX7</accession>
<evidence type="ECO:0000313" key="2">
    <source>
        <dbReference type="Proteomes" id="UP001589896"/>
    </source>
</evidence>
<dbReference type="EMBL" id="JBHLTG010000001">
    <property type="protein sequence ID" value="MFC0677985.1"/>
    <property type="molecule type" value="Genomic_DNA"/>
</dbReference>
<name>A0ABV6RLX7_9GAMM</name>